<evidence type="ECO:0000256" key="1">
    <source>
        <dbReference type="SAM" id="Coils"/>
    </source>
</evidence>
<dbReference type="EMBL" id="CYXT01000020">
    <property type="protein sequence ID" value="CUN07328.1"/>
    <property type="molecule type" value="Genomic_DNA"/>
</dbReference>
<protein>
    <submittedName>
        <fullName evidence="2">Uncharacterized protein</fullName>
    </submittedName>
</protein>
<accession>A0A173U1F3</accession>
<name>A0A173U1F3_ANAHA</name>
<keyword evidence="1" id="KW-0175">Coiled coil</keyword>
<feature type="coiled-coil region" evidence="1">
    <location>
        <begin position="39"/>
        <end position="66"/>
    </location>
</feature>
<sequence length="125" mass="14952">MKLEEAIKHAKDVATKKYRQAMLHRANAEDEKLDRCIECMKEHEQLAEWLEELKELREYKKKMKAQFLDDIENPLEPIKLSSALESEIFKYEYRTEHDPQKISPLDYTIIYALKHCLEEQLKGVE</sequence>
<proteinExistence type="predicted"/>
<evidence type="ECO:0000313" key="2">
    <source>
        <dbReference type="EMBL" id="CUN07328.1"/>
    </source>
</evidence>
<dbReference type="AlphaFoldDB" id="A0A173U1F3"/>
<reference evidence="2 3" key="1">
    <citation type="submission" date="2015-09" db="EMBL/GenBank/DDBJ databases">
        <authorList>
            <consortium name="Pathogen Informatics"/>
        </authorList>
    </citation>
    <scope>NUCLEOTIDE SEQUENCE [LARGE SCALE GENOMIC DNA]</scope>
    <source>
        <strain evidence="2 3">2789STDY5608868</strain>
    </source>
</reference>
<organism evidence="2 3">
    <name type="scientific">Anaerostipes hadrus</name>
    <dbReference type="NCBI Taxonomy" id="649756"/>
    <lineage>
        <taxon>Bacteria</taxon>
        <taxon>Bacillati</taxon>
        <taxon>Bacillota</taxon>
        <taxon>Clostridia</taxon>
        <taxon>Lachnospirales</taxon>
        <taxon>Lachnospiraceae</taxon>
        <taxon>Anaerostipes</taxon>
    </lineage>
</organism>
<evidence type="ECO:0000313" key="3">
    <source>
        <dbReference type="Proteomes" id="UP000095598"/>
    </source>
</evidence>
<dbReference type="Proteomes" id="UP000095598">
    <property type="component" value="Unassembled WGS sequence"/>
</dbReference>
<dbReference type="RefSeq" id="WP_055259266.1">
    <property type="nucleotide sequence ID" value="NZ_CYXT01000020.1"/>
</dbReference>
<gene>
    <name evidence="2" type="ORF">ERS852425_02441</name>
</gene>